<dbReference type="InterPro" id="IPR047153">
    <property type="entry name" value="TRIM45/56/19-like"/>
</dbReference>
<keyword evidence="2" id="KW-1185">Reference proteome</keyword>
<name>A0ABY7FZD0_MYAAR</name>
<protein>
    <submittedName>
        <fullName evidence="1">TRI66-like protein</fullName>
    </submittedName>
</protein>
<dbReference type="SUPFAM" id="SSF57845">
    <property type="entry name" value="B-box zinc-binding domain"/>
    <property type="match status" value="1"/>
</dbReference>
<evidence type="ECO:0000313" key="1">
    <source>
        <dbReference type="EMBL" id="WAR26258.1"/>
    </source>
</evidence>
<organism evidence="1 2">
    <name type="scientific">Mya arenaria</name>
    <name type="common">Soft-shell clam</name>
    <dbReference type="NCBI Taxonomy" id="6604"/>
    <lineage>
        <taxon>Eukaryota</taxon>
        <taxon>Metazoa</taxon>
        <taxon>Spiralia</taxon>
        <taxon>Lophotrochozoa</taxon>
        <taxon>Mollusca</taxon>
        <taxon>Bivalvia</taxon>
        <taxon>Autobranchia</taxon>
        <taxon>Heteroconchia</taxon>
        <taxon>Euheterodonta</taxon>
        <taxon>Imparidentia</taxon>
        <taxon>Neoheterodontei</taxon>
        <taxon>Myida</taxon>
        <taxon>Myoidea</taxon>
        <taxon>Myidae</taxon>
        <taxon>Mya</taxon>
    </lineage>
</organism>
<dbReference type="PANTHER" id="PTHR25462:SF296">
    <property type="entry name" value="MEIOTIC P26, ISOFORM F"/>
    <property type="match status" value="1"/>
</dbReference>
<dbReference type="PANTHER" id="PTHR25462">
    <property type="entry name" value="BONUS, ISOFORM C-RELATED"/>
    <property type="match status" value="1"/>
</dbReference>
<dbReference type="Gene3D" id="3.30.160.60">
    <property type="entry name" value="Classic Zinc Finger"/>
    <property type="match status" value="1"/>
</dbReference>
<evidence type="ECO:0000313" key="2">
    <source>
        <dbReference type="Proteomes" id="UP001164746"/>
    </source>
</evidence>
<reference evidence="1" key="1">
    <citation type="submission" date="2022-11" db="EMBL/GenBank/DDBJ databases">
        <title>Centuries of genome instability and evolution in soft-shell clam transmissible cancer (bioRxiv).</title>
        <authorList>
            <person name="Hart S.F.M."/>
            <person name="Yonemitsu M.A."/>
            <person name="Giersch R.M."/>
            <person name="Beal B.F."/>
            <person name="Arriagada G."/>
            <person name="Davis B.W."/>
            <person name="Ostrander E.A."/>
            <person name="Goff S.P."/>
            <person name="Metzger M.J."/>
        </authorList>
    </citation>
    <scope>NUCLEOTIDE SEQUENCE</scope>
    <source>
        <strain evidence="1">MELC-2E11</strain>
        <tissue evidence="1">Siphon/mantle</tissue>
    </source>
</reference>
<accession>A0ABY7FZD0</accession>
<gene>
    <name evidence="1" type="ORF">MAR_011962</name>
</gene>
<sequence length="279" mass="31688">MVTEDISSKKCVCKASSTRRGGDFIHDFSCSPCEENGFNTEAHHYCTKCTIYYCQNCVSKHNVLYKKHAVLGRKDVKKWEAAPGVVDALERCGMHPGEALKLVCGDHDQLCCPVCVAVDHRQCSKIHPIPDVAKGIQRNTEFQQIPKKIAELEKQFELMKEARMKNTTSLKKTRATISDELKTIRKKINEILDKIEKATLQDLDGIIGELEKNIKKDIETCDKMTIELQNMIAAFQTKSKSSESKSYIAYRKSQDMISQANDHLRGISTIECYNTAWYK</sequence>
<dbReference type="Proteomes" id="UP001164746">
    <property type="component" value="Chromosome 14"/>
</dbReference>
<proteinExistence type="predicted"/>
<dbReference type="EMBL" id="CP111025">
    <property type="protein sequence ID" value="WAR26258.1"/>
    <property type="molecule type" value="Genomic_DNA"/>
</dbReference>